<accession>A0ACC1PMF1</accession>
<organism evidence="1 2">
    <name type="scientific">Trametes sanguinea</name>
    <dbReference type="NCBI Taxonomy" id="158606"/>
    <lineage>
        <taxon>Eukaryota</taxon>
        <taxon>Fungi</taxon>
        <taxon>Dikarya</taxon>
        <taxon>Basidiomycota</taxon>
        <taxon>Agaricomycotina</taxon>
        <taxon>Agaricomycetes</taxon>
        <taxon>Polyporales</taxon>
        <taxon>Polyporaceae</taxon>
        <taxon>Trametes</taxon>
    </lineage>
</organism>
<reference evidence="1" key="1">
    <citation type="submission" date="2022-08" db="EMBL/GenBank/DDBJ databases">
        <title>Genome Sequence of Pycnoporus sanguineus.</title>
        <authorList>
            <person name="Buettner E."/>
        </authorList>
    </citation>
    <scope>NUCLEOTIDE SEQUENCE</scope>
    <source>
        <strain evidence="1">CG-C14</strain>
    </source>
</reference>
<proteinExistence type="predicted"/>
<comment type="caution">
    <text evidence="1">The sequence shown here is derived from an EMBL/GenBank/DDBJ whole genome shotgun (WGS) entry which is preliminary data.</text>
</comment>
<evidence type="ECO:0000313" key="2">
    <source>
        <dbReference type="Proteomes" id="UP001144978"/>
    </source>
</evidence>
<sequence>MQTLSPRRRVGRSLRCRTPAGWPNADAPNADPPAGFPNADGWPNEDWPNAEVVDAPAPNAEGVDVEAAPAPKADGADPLNAPNPLGLPKAEVDAGAPKAEVDAGAPNAEVVPPPKADAAPGGAVPKGVGVPPEE</sequence>
<name>A0ACC1PMF1_9APHY</name>
<dbReference type="EMBL" id="JANSHE010002129">
    <property type="protein sequence ID" value="KAJ2995196.1"/>
    <property type="molecule type" value="Genomic_DNA"/>
</dbReference>
<gene>
    <name evidence="1" type="ORF">NUW54_g7433</name>
</gene>
<protein>
    <submittedName>
        <fullName evidence="1">Uncharacterized protein</fullName>
    </submittedName>
</protein>
<evidence type="ECO:0000313" key="1">
    <source>
        <dbReference type="EMBL" id="KAJ2995196.1"/>
    </source>
</evidence>
<dbReference type="Proteomes" id="UP001144978">
    <property type="component" value="Unassembled WGS sequence"/>
</dbReference>
<keyword evidence="2" id="KW-1185">Reference proteome</keyword>